<dbReference type="InterPro" id="IPR000182">
    <property type="entry name" value="GNAT_dom"/>
</dbReference>
<dbReference type="PROSITE" id="PS51186">
    <property type="entry name" value="GNAT"/>
    <property type="match status" value="1"/>
</dbReference>
<dbReference type="InterPro" id="IPR016181">
    <property type="entry name" value="Acyl_CoA_acyltransferase"/>
</dbReference>
<evidence type="ECO:0000313" key="3">
    <source>
        <dbReference type="Proteomes" id="UP000237752"/>
    </source>
</evidence>
<dbReference type="AlphaFoldDB" id="A0A2T0YYW2"/>
<keyword evidence="3" id="KW-1185">Reference proteome</keyword>
<dbReference type="PANTHER" id="PTHR43072">
    <property type="entry name" value="N-ACETYLTRANSFERASE"/>
    <property type="match status" value="1"/>
</dbReference>
<name>A0A2T0YYW2_9ACTN</name>
<dbReference type="OrthoDB" id="9775595at2"/>
<organism evidence="2 3">
    <name type="scientific">Antricoccus suffuscus</name>
    <dbReference type="NCBI Taxonomy" id="1629062"/>
    <lineage>
        <taxon>Bacteria</taxon>
        <taxon>Bacillati</taxon>
        <taxon>Actinomycetota</taxon>
        <taxon>Actinomycetes</taxon>
        <taxon>Geodermatophilales</taxon>
        <taxon>Antricoccaceae</taxon>
        <taxon>Antricoccus</taxon>
    </lineage>
</organism>
<dbReference type="Pfam" id="PF24553">
    <property type="entry name" value="Rv0428c_C"/>
    <property type="match status" value="1"/>
</dbReference>
<dbReference type="GO" id="GO:0016747">
    <property type="term" value="F:acyltransferase activity, transferring groups other than amino-acyl groups"/>
    <property type="evidence" value="ECO:0007669"/>
    <property type="project" value="InterPro"/>
</dbReference>
<dbReference type="EMBL" id="PVUE01000034">
    <property type="protein sequence ID" value="PRZ29273.1"/>
    <property type="molecule type" value="Genomic_DNA"/>
</dbReference>
<dbReference type="Proteomes" id="UP000237752">
    <property type="component" value="Unassembled WGS sequence"/>
</dbReference>
<dbReference type="InterPro" id="IPR056935">
    <property type="entry name" value="Rv0428c-like_C"/>
</dbReference>
<dbReference type="InterPro" id="IPR056934">
    <property type="entry name" value="SH3_Rv0428c"/>
</dbReference>
<sequence>MPPPLPTVGARVVVRHRLPSGSSHKLTDVVGRLTAAGSGGVVVESRNGPVQVALDLIVAIKVIPERPIRNRDIRNAEYAAAHGWPGLEQQWVDGWLARAGDGLSNRANSAVPLEPGASTSPATLQRLAQWYAERNLPAKLHMPDRIAVLPPSDQPTWAVDQETVFLTASIDQIVAPDCTLAVSDVPTREWLAMYPRAAEHRSGAAVLGAVLDGELGFGSLIRDGRPVGIVRAALTTALDKQVWAGLSSIEVATAHRRQGHGELLVRQMAAWSAARGATRAYLQVVATNESALRLYGRLGFTEQHRYRYATTPPKMSATVG</sequence>
<protein>
    <submittedName>
        <fullName evidence="2">Acetyltransferase (GNAT) family protein</fullName>
    </submittedName>
</protein>
<feature type="domain" description="N-acetyltransferase" evidence="1">
    <location>
        <begin position="180"/>
        <end position="318"/>
    </location>
</feature>
<dbReference type="PANTHER" id="PTHR43072:SF60">
    <property type="entry name" value="L-2,4-DIAMINOBUTYRIC ACID ACETYLTRANSFERASE"/>
    <property type="match status" value="1"/>
</dbReference>
<gene>
    <name evidence="2" type="ORF">CLV47_13413</name>
</gene>
<comment type="caution">
    <text evidence="2">The sequence shown here is derived from an EMBL/GenBank/DDBJ whole genome shotgun (WGS) entry which is preliminary data.</text>
</comment>
<reference evidence="2 3" key="1">
    <citation type="submission" date="2018-03" db="EMBL/GenBank/DDBJ databases">
        <title>Genomic Encyclopedia of Archaeal and Bacterial Type Strains, Phase II (KMG-II): from individual species to whole genera.</title>
        <authorList>
            <person name="Goeker M."/>
        </authorList>
    </citation>
    <scope>NUCLEOTIDE SEQUENCE [LARGE SCALE GENOMIC DNA]</scope>
    <source>
        <strain evidence="2 3">DSM 100065</strain>
    </source>
</reference>
<dbReference type="SUPFAM" id="SSF55729">
    <property type="entry name" value="Acyl-CoA N-acyltransferases (Nat)"/>
    <property type="match status" value="1"/>
</dbReference>
<evidence type="ECO:0000259" key="1">
    <source>
        <dbReference type="PROSITE" id="PS51186"/>
    </source>
</evidence>
<accession>A0A2T0YYW2</accession>
<evidence type="ECO:0000313" key="2">
    <source>
        <dbReference type="EMBL" id="PRZ29273.1"/>
    </source>
</evidence>
<dbReference type="Gene3D" id="3.40.630.30">
    <property type="match status" value="1"/>
</dbReference>
<dbReference type="RefSeq" id="WP_106351180.1">
    <property type="nucleotide sequence ID" value="NZ_PVUE01000034.1"/>
</dbReference>
<dbReference type="CDD" id="cd04301">
    <property type="entry name" value="NAT_SF"/>
    <property type="match status" value="1"/>
</dbReference>
<keyword evidence="2" id="KW-0808">Transferase</keyword>
<dbReference type="Pfam" id="PF24551">
    <property type="entry name" value="SH3_Rv0428c"/>
    <property type="match status" value="1"/>
</dbReference>
<proteinExistence type="predicted"/>